<dbReference type="InterPro" id="IPR029479">
    <property type="entry name" value="Nitroreductase"/>
</dbReference>
<organism evidence="7 8">
    <name type="scientific">Marinicauda pacifica</name>
    <dbReference type="NCBI Taxonomy" id="1133559"/>
    <lineage>
        <taxon>Bacteria</taxon>
        <taxon>Pseudomonadati</taxon>
        <taxon>Pseudomonadota</taxon>
        <taxon>Alphaproteobacteria</taxon>
        <taxon>Maricaulales</taxon>
        <taxon>Maricaulaceae</taxon>
        <taxon>Marinicauda</taxon>
    </lineage>
</organism>
<dbReference type="Gene3D" id="3.40.109.10">
    <property type="entry name" value="NADH Oxidase"/>
    <property type="match status" value="1"/>
</dbReference>
<gene>
    <name evidence="7" type="ORF">E5162_12825</name>
</gene>
<evidence type="ECO:0000313" key="8">
    <source>
        <dbReference type="Proteomes" id="UP000305451"/>
    </source>
</evidence>
<evidence type="ECO:0000313" key="7">
    <source>
        <dbReference type="EMBL" id="TGY92512.1"/>
    </source>
</evidence>
<proteinExistence type="inferred from homology"/>
<dbReference type="PANTHER" id="PTHR43543:SF1">
    <property type="entry name" value="MALONIC SEMIALDEHYDE REDUCTASE RUTE-RELATED"/>
    <property type="match status" value="1"/>
</dbReference>
<feature type="domain" description="Nitroreductase" evidence="6">
    <location>
        <begin position="38"/>
        <end position="173"/>
    </location>
</feature>
<dbReference type="CDD" id="cd02148">
    <property type="entry name" value="RutE-like"/>
    <property type="match status" value="1"/>
</dbReference>
<evidence type="ECO:0000256" key="3">
    <source>
        <dbReference type="ARBA" id="ARBA00022857"/>
    </source>
</evidence>
<comment type="cofactor">
    <cofactor evidence="5">
        <name>FMN</name>
        <dbReference type="ChEBI" id="CHEBI:58210"/>
    </cofactor>
</comment>
<keyword evidence="8" id="KW-1185">Reference proteome</keyword>
<dbReference type="InterPro" id="IPR000415">
    <property type="entry name" value="Nitroreductase-like"/>
</dbReference>
<evidence type="ECO:0000256" key="4">
    <source>
        <dbReference type="ARBA" id="ARBA00023002"/>
    </source>
</evidence>
<comment type="caution">
    <text evidence="7">The sequence shown here is derived from an EMBL/GenBank/DDBJ whole genome shotgun (WGS) entry which is preliminary data.</text>
</comment>
<reference evidence="7 8" key="1">
    <citation type="journal article" date="2013" name="Int. J. Syst. Evol. Microbiol.">
        <title>Marinicauda pacifica gen. nov., sp. nov., a prosthecate alphaproteobacterium of the family Hyphomonadaceae isolated from deep seawater.</title>
        <authorList>
            <person name="Zhang X.Y."/>
            <person name="Li G.W."/>
            <person name="Wang C.S."/>
            <person name="Zhang Y.J."/>
            <person name="Xu X.W."/>
            <person name="Li H."/>
            <person name="Liu A."/>
            <person name="Liu C."/>
            <person name="Xie B.B."/>
            <person name="Qin Q.L."/>
            <person name="Xu Z."/>
            <person name="Chen X.L."/>
            <person name="Zhou B.C."/>
            <person name="Zhang Y.Z."/>
        </authorList>
    </citation>
    <scope>NUCLEOTIDE SEQUENCE [LARGE SCALE GENOMIC DNA]</scope>
    <source>
        <strain evidence="7 8">P-1 km-3</strain>
    </source>
</reference>
<dbReference type="InterPro" id="IPR023936">
    <property type="entry name" value="RutE-like"/>
</dbReference>
<keyword evidence="5" id="KW-0520">NAD</keyword>
<dbReference type="InterPro" id="IPR050461">
    <property type="entry name" value="Nitroreductase_HadB/RutE"/>
</dbReference>
<dbReference type="Pfam" id="PF00881">
    <property type="entry name" value="Nitroreductase"/>
    <property type="match status" value="1"/>
</dbReference>
<evidence type="ECO:0000256" key="1">
    <source>
        <dbReference type="ARBA" id="ARBA00022630"/>
    </source>
</evidence>
<keyword evidence="4 5" id="KW-0560">Oxidoreductase</keyword>
<keyword evidence="2 5" id="KW-0288">FMN</keyword>
<sequence length="216" mass="24455">MPETAHADSAPLALEDRHGVLPDHALDQLFRGARTFYSWEERDVPDTTLYALYDLLKFAPTSANQSPARFVFLKGESQERLREHLIESNVDKTLSAPVTVIVAWDWTFHEKVPELFPHAPEAKDWFESEDARFENGFRNGSLQGAYLIMAARSLGLDCGPMSGFDKSGVDKEFFEGDPEMGSWRSNFLCNLGYGTTDKLFPRSPRLTFDEAARLMK</sequence>
<dbReference type="PANTHER" id="PTHR43543">
    <property type="entry name" value="MALONIC SEMIALDEHYDE REDUCTASE RUTE-RELATED"/>
    <property type="match status" value="1"/>
</dbReference>
<keyword evidence="3 5" id="KW-0521">NADP</keyword>
<keyword evidence="1 5" id="KW-0285">Flavoprotein</keyword>
<name>A0A4S2HAQ4_9PROT</name>
<dbReference type="EMBL" id="SRXV01000003">
    <property type="protein sequence ID" value="TGY92512.1"/>
    <property type="molecule type" value="Genomic_DNA"/>
</dbReference>
<evidence type="ECO:0000259" key="6">
    <source>
        <dbReference type="Pfam" id="PF00881"/>
    </source>
</evidence>
<accession>A0A4S2HAQ4</accession>
<comment type="similarity">
    <text evidence="5">Belongs to the nitroreductase family. HadB/RutE subfamily.</text>
</comment>
<dbReference type="EC" id="1.-.-.-" evidence="5"/>
<dbReference type="HAMAP" id="MF_01204">
    <property type="entry name" value="Oxidoreductase_RutE_HadB"/>
    <property type="match status" value="1"/>
</dbReference>
<dbReference type="SUPFAM" id="SSF55469">
    <property type="entry name" value="FMN-dependent nitroreductase-like"/>
    <property type="match status" value="1"/>
</dbReference>
<dbReference type="GO" id="GO:0016491">
    <property type="term" value="F:oxidoreductase activity"/>
    <property type="evidence" value="ECO:0007669"/>
    <property type="project" value="UniProtKB-UniRule"/>
</dbReference>
<dbReference type="NCBIfam" id="NF003768">
    <property type="entry name" value="PRK05365.1"/>
    <property type="match status" value="1"/>
</dbReference>
<dbReference type="AlphaFoldDB" id="A0A4S2HAQ4"/>
<dbReference type="RefSeq" id="WP_135945647.1">
    <property type="nucleotide sequence ID" value="NZ_BMEI01000003.1"/>
</dbReference>
<dbReference type="OrthoDB" id="9784375at2"/>
<protein>
    <recommendedName>
        <fullName evidence="5">Putative NADH dehydrogenase/NAD(P)H nitroreductase E5162_12825</fullName>
        <ecNumber evidence="5">1.-.-.-</ecNumber>
    </recommendedName>
</protein>
<evidence type="ECO:0000256" key="5">
    <source>
        <dbReference type="HAMAP-Rule" id="MF_01204"/>
    </source>
</evidence>
<dbReference type="Proteomes" id="UP000305451">
    <property type="component" value="Unassembled WGS sequence"/>
</dbReference>
<evidence type="ECO:0000256" key="2">
    <source>
        <dbReference type="ARBA" id="ARBA00022643"/>
    </source>
</evidence>